<evidence type="ECO:0000256" key="7">
    <source>
        <dbReference type="PIRSR" id="PIRSR600888-3"/>
    </source>
</evidence>
<evidence type="ECO:0000313" key="9">
    <source>
        <dbReference type="EMBL" id="QOV88578.1"/>
    </source>
</evidence>
<sequence length="188" mass="20642">MKFTHLEIQGLVLVELKLFGDARGFFVERFHEARFAEAGLPTHFAQDNHSRSAPGVLRGLHYQHTPPQGKLVGCIRGRIWDVAVDVRAGSKTYGQHYGVELSDMNGKLLWIPPGFAHGFCVLGTESADVLYKVTNPYNPPGEGGIKWDDAELAVAWPLAELPGGKPTISARDEKGMAFATYKANPVAW</sequence>
<evidence type="ECO:0000256" key="3">
    <source>
        <dbReference type="ARBA" id="ARBA00012098"/>
    </source>
</evidence>
<evidence type="ECO:0000256" key="2">
    <source>
        <dbReference type="ARBA" id="ARBA00001997"/>
    </source>
</evidence>
<feature type="binding site" evidence="6">
    <location>
        <position position="117"/>
    </location>
    <ligand>
        <name>substrate</name>
    </ligand>
</feature>
<evidence type="ECO:0000256" key="1">
    <source>
        <dbReference type="ARBA" id="ARBA00001298"/>
    </source>
</evidence>
<dbReference type="RefSeq" id="WP_206291568.1">
    <property type="nucleotide sequence ID" value="NZ_CP063458.1"/>
</dbReference>
<feature type="binding site" evidence="6">
    <location>
        <position position="165"/>
    </location>
    <ligand>
        <name>substrate</name>
    </ligand>
</feature>
<dbReference type="UniPathway" id="UPA00124"/>
<keyword evidence="10" id="KW-1185">Reference proteome</keyword>
<feature type="binding site" evidence="6">
    <location>
        <position position="28"/>
    </location>
    <ligand>
        <name>substrate</name>
    </ligand>
</feature>
<dbReference type="Proteomes" id="UP000593765">
    <property type="component" value="Chromosome"/>
</dbReference>
<evidence type="ECO:0000256" key="5">
    <source>
        <dbReference type="PIRSR" id="PIRSR600888-1"/>
    </source>
</evidence>
<dbReference type="GO" id="GO:0008830">
    <property type="term" value="F:dTDP-4-dehydrorhamnose 3,5-epimerase activity"/>
    <property type="evidence" value="ECO:0007669"/>
    <property type="project" value="UniProtKB-UniRule"/>
</dbReference>
<organism evidence="9 10">
    <name type="scientific">Humisphaera borealis</name>
    <dbReference type="NCBI Taxonomy" id="2807512"/>
    <lineage>
        <taxon>Bacteria</taxon>
        <taxon>Pseudomonadati</taxon>
        <taxon>Planctomycetota</taxon>
        <taxon>Phycisphaerae</taxon>
        <taxon>Tepidisphaerales</taxon>
        <taxon>Tepidisphaeraceae</taxon>
        <taxon>Humisphaera</taxon>
    </lineage>
</organism>
<comment type="similarity">
    <text evidence="8">Belongs to the dTDP-4-dehydrorhamnose 3,5-epimerase family.</text>
</comment>
<feature type="active site" description="Proton acceptor" evidence="5">
    <location>
        <position position="61"/>
    </location>
</feature>
<feature type="binding site" evidence="6">
    <location>
        <position position="70"/>
    </location>
    <ligand>
        <name>substrate</name>
    </ligand>
</feature>
<dbReference type="SUPFAM" id="SSF51182">
    <property type="entry name" value="RmlC-like cupins"/>
    <property type="match status" value="1"/>
</dbReference>
<dbReference type="EMBL" id="CP063458">
    <property type="protein sequence ID" value="QOV88578.1"/>
    <property type="molecule type" value="Genomic_DNA"/>
</dbReference>
<proteinExistence type="inferred from homology"/>
<feature type="active site" description="Proton donor" evidence="5">
    <location>
        <position position="131"/>
    </location>
</feature>
<dbReference type="GO" id="GO:0000271">
    <property type="term" value="P:polysaccharide biosynthetic process"/>
    <property type="evidence" value="ECO:0007669"/>
    <property type="project" value="TreeGrafter"/>
</dbReference>
<evidence type="ECO:0000256" key="4">
    <source>
        <dbReference type="ARBA" id="ARBA00019595"/>
    </source>
</evidence>
<feature type="binding site" evidence="6">
    <location>
        <position position="58"/>
    </location>
    <ligand>
        <name>substrate</name>
    </ligand>
</feature>
<dbReference type="GO" id="GO:0019305">
    <property type="term" value="P:dTDP-rhamnose biosynthetic process"/>
    <property type="evidence" value="ECO:0007669"/>
    <property type="project" value="UniProtKB-UniRule"/>
</dbReference>
<comment type="function">
    <text evidence="2 8">Catalyzes the epimerization of the C3' and C5'positions of dTDP-6-deoxy-D-xylo-4-hexulose, forming dTDP-6-deoxy-L-lyxo-4-hexulose.</text>
</comment>
<dbReference type="Gene3D" id="2.60.120.10">
    <property type="entry name" value="Jelly Rolls"/>
    <property type="match status" value="1"/>
</dbReference>
<comment type="catalytic activity">
    <reaction evidence="1 8">
        <text>dTDP-4-dehydro-6-deoxy-alpha-D-glucose = dTDP-4-dehydro-beta-L-rhamnose</text>
        <dbReference type="Rhea" id="RHEA:16969"/>
        <dbReference type="ChEBI" id="CHEBI:57649"/>
        <dbReference type="ChEBI" id="CHEBI:62830"/>
        <dbReference type="EC" id="5.1.3.13"/>
    </reaction>
</comment>
<dbReference type="EC" id="5.1.3.13" evidence="3 8"/>
<keyword evidence="8 9" id="KW-0413">Isomerase</keyword>
<protein>
    <recommendedName>
        <fullName evidence="4 8">dTDP-4-dehydrorhamnose 3,5-epimerase</fullName>
        <ecNumber evidence="3 8">5.1.3.13</ecNumber>
    </recommendedName>
    <alternativeName>
        <fullName evidence="8">Thymidine diphospho-4-keto-rhamnose 3,5-epimerase</fullName>
    </alternativeName>
</protein>
<accession>A0A7M2WSU9</accession>
<feature type="binding site" evidence="6">
    <location>
        <position position="23"/>
    </location>
    <ligand>
        <name>substrate</name>
    </ligand>
</feature>
<comment type="pathway">
    <text evidence="8">Carbohydrate biosynthesis; dTDP-L-rhamnose biosynthesis.</text>
</comment>
<dbReference type="InterPro" id="IPR000888">
    <property type="entry name" value="RmlC-like"/>
</dbReference>
<dbReference type="AlphaFoldDB" id="A0A7M2WSU9"/>
<name>A0A7M2WSU9_9BACT</name>
<gene>
    <name evidence="9" type="primary">rfbC</name>
    <name evidence="9" type="ORF">IPV69_20385</name>
</gene>
<feature type="site" description="Participates in a stacking interaction with the thymidine ring of dTDP-4-oxo-6-deoxyglucose" evidence="7">
    <location>
        <position position="137"/>
    </location>
</feature>
<dbReference type="InterPro" id="IPR014710">
    <property type="entry name" value="RmlC-like_jellyroll"/>
</dbReference>
<evidence type="ECO:0000256" key="6">
    <source>
        <dbReference type="PIRSR" id="PIRSR600888-2"/>
    </source>
</evidence>
<dbReference type="CDD" id="cd00438">
    <property type="entry name" value="cupin_RmlC"/>
    <property type="match status" value="1"/>
</dbReference>
<dbReference type="Pfam" id="PF00908">
    <property type="entry name" value="dTDP_sugar_isom"/>
    <property type="match status" value="1"/>
</dbReference>
<feature type="binding site" evidence="6">
    <location>
        <begin position="46"/>
        <end position="48"/>
    </location>
    <ligand>
        <name>substrate</name>
    </ligand>
</feature>
<dbReference type="KEGG" id="hbs:IPV69_20385"/>
<dbReference type="NCBIfam" id="TIGR01221">
    <property type="entry name" value="rmlC"/>
    <property type="match status" value="1"/>
</dbReference>
<dbReference type="InterPro" id="IPR011051">
    <property type="entry name" value="RmlC_Cupin_sf"/>
</dbReference>
<evidence type="ECO:0000256" key="8">
    <source>
        <dbReference type="RuleBase" id="RU364069"/>
    </source>
</evidence>
<evidence type="ECO:0000313" key="10">
    <source>
        <dbReference type="Proteomes" id="UP000593765"/>
    </source>
</evidence>
<dbReference type="PANTHER" id="PTHR21047:SF2">
    <property type="entry name" value="THYMIDINE DIPHOSPHO-4-KETO-RHAMNOSE 3,5-EPIMERASE"/>
    <property type="match status" value="1"/>
</dbReference>
<reference evidence="9 10" key="1">
    <citation type="submission" date="2020-10" db="EMBL/GenBank/DDBJ databases">
        <title>Wide distribution of Phycisphaera-like planctomycetes from WD2101 soil group in peatlands and genome analysis of the first cultivated representative.</title>
        <authorList>
            <person name="Dedysh S.N."/>
            <person name="Beletsky A.V."/>
            <person name="Ivanova A."/>
            <person name="Kulichevskaya I.S."/>
            <person name="Suzina N.E."/>
            <person name="Philippov D.A."/>
            <person name="Rakitin A.L."/>
            <person name="Mardanov A.V."/>
            <person name="Ravin N.V."/>
        </authorList>
    </citation>
    <scope>NUCLEOTIDE SEQUENCE [LARGE SCALE GENOMIC DNA]</scope>
    <source>
        <strain evidence="9 10">M1803</strain>
    </source>
</reference>
<comment type="subunit">
    <text evidence="8">Homodimer.</text>
</comment>
<dbReference type="GO" id="GO:0005829">
    <property type="term" value="C:cytosol"/>
    <property type="evidence" value="ECO:0007669"/>
    <property type="project" value="TreeGrafter"/>
</dbReference>
<dbReference type="PANTHER" id="PTHR21047">
    <property type="entry name" value="DTDP-6-DEOXY-D-GLUCOSE-3,5 EPIMERASE"/>
    <property type="match status" value="1"/>
</dbReference>
<feature type="binding site" evidence="6">
    <location>
        <position position="142"/>
    </location>
    <ligand>
        <name>substrate</name>
    </ligand>
</feature>